<feature type="compositionally biased region" description="Low complexity" evidence="1">
    <location>
        <begin position="186"/>
        <end position="201"/>
    </location>
</feature>
<organism evidence="4 5">
    <name type="scientific">Faecalibacillus intestinalis</name>
    <dbReference type="NCBI Taxonomy" id="1982626"/>
    <lineage>
        <taxon>Bacteria</taxon>
        <taxon>Bacillati</taxon>
        <taxon>Bacillota</taxon>
        <taxon>Erysipelotrichia</taxon>
        <taxon>Erysipelotrichales</taxon>
        <taxon>Coprobacillaceae</taxon>
        <taxon>Faecalibacillus</taxon>
    </lineage>
</organism>
<protein>
    <recommendedName>
        <fullName evidence="3">Cell surface protein Shp haem-binding domain-containing protein</fullName>
    </recommendedName>
</protein>
<dbReference type="KEGG" id="fit:Fi14EGH31_00360"/>
<dbReference type="AlphaFoldDB" id="A0A7I8DYJ3"/>
<evidence type="ECO:0000259" key="3">
    <source>
        <dbReference type="Pfam" id="PF11545"/>
    </source>
</evidence>
<name>A0A7I8DYJ3_9FIRM</name>
<feature type="domain" description="Cell surface protein Shp haem-binding" evidence="3">
    <location>
        <begin position="35"/>
        <end position="178"/>
    </location>
</feature>
<gene>
    <name evidence="4" type="ORF">Fi14EGH31_00360</name>
</gene>
<proteinExistence type="predicted"/>
<dbReference type="SUPFAM" id="SSF158911">
    <property type="entry name" value="NEAT domain-like"/>
    <property type="match status" value="1"/>
</dbReference>
<feature type="transmembrane region" description="Helical" evidence="2">
    <location>
        <begin position="274"/>
        <end position="293"/>
    </location>
</feature>
<evidence type="ECO:0000256" key="2">
    <source>
        <dbReference type="SAM" id="Phobius"/>
    </source>
</evidence>
<keyword evidence="2" id="KW-0472">Membrane</keyword>
<evidence type="ECO:0000256" key="1">
    <source>
        <dbReference type="SAM" id="MobiDB-lite"/>
    </source>
</evidence>
<dbReference type="Pfam" id="PF11545">
    <property type="entry name" value="HemeBinding_Shp"/>
    <property type="match status" value="1"/>
</dbReference>
<dbReference type="InterPro" id="IPR037250">
    <property type="entry name" value="NEAT_dom_sf"/>
</dbReference>
<dbReference type="Proteomes" id="UP000593842">
    <property type="component" value="Chromosome"/>
</dbReference>
<sequence>MPHYFYGGIMKRILQINIIALMMLLFLSPVNALNDGAYLISRSTSYVNPLTGKTEDGGENIALGDSMVGNIVEGQLLLEQTGGKYYITVGLGLASNVSNVRFKVMTSSGAMSSVSATKTGSSSANGDTVNHYRIQVSSLDIYISPIMYVSPMGRDVQFFIKPNISSAISGTGVYNSQMIPQSQAPTTSTENQLSTTTQSSTPKAQEETTTKAVENTEASQATVGTITKESLMENATGLSNHLINSKGKVDTKLKLTTKNIKKRNQKEQKASSHYSLWIIGVLGVIVVGGVVYVKKIKK</sequence>
<evidence type="ECO:0000313" key="4">
    <source>
        <dbReference type="EMBL" id="BCL56324.1"/>
    </source>
</evidence>
<dbReference type="InterPro" id="IPR020985">
    <property type="entry name" value="Cell_surface_Shp_haem-bd"/>
</dbReference>
<evidence type="ECO:0000313" key="5">
    <source>
        <dbReference type="Proteomes" id="UP000593842"/>
    </source>
</evidence>
<dbReference type="EMBL" id="AP024085">
    <property type="protein sequence ID" value="BCL56324.1"/>
    <property type="molecule type" value="Genomic_DNA"/>
</dbReference>
<accession>A0A7I8DYJ3</accession>
<reference evidence="5" key="1">
    <citation type="submission" date="2020-09" db="EMBL/GenBank/DDBJ databases">
        <title>Complete genome sequencing of Faecalibacillus intestinalis strain 14EGH31.</title>
        <authorList>
            <person name="Sakamoto M."/>
            <person name="Murakami T."/>
            <person name="Mori H."/>
        </authorList>
    </citation>
    <scope>NUCLEOTIDE SEQUENCE [LARGE SCALE GENOMIC DNA]</scope>
    <source>
        <strain evidence="5">14EGH31</strain>
    </source>
</reference>
<keyword evidence="2" id="KW-0812">Transmembrane</keyword>
<dbReference type="Gene3D" id="2.60.40.1850">
    <property type="match status" value="1"/>
</dbReference>
<feature type="region of interest" description="Disordered" evidence="1">
    <location>
        <begin position="181"/>
        <end position="212"/>
    </location>
</feature>
<dbReference type="GO" id="GO:0020037">
    <property type="term" value="F:heme binding"/>
    <property type="evidence" value="ECO:0007669"/>
    <property type="project" value="InterPro"/>
</dbReference>
<keyword evidence="2" id="KW-1133">Transmembrane helix</keyword>